<sequence>MNYKAANWFKAKIRRDTESTIKEVRRDPFEEDWKQMPPRISGIYRLARFGKAFLDERHLIQVIYSNASYFRLSVKTRDLMLLEEIGTFVVPTTTATIPSLFATDPTLLVAKAVLSAVIYKGYYYS</sequence>
<evidence type="ECO:0000313" key="2">
    <source>
        <dbReference type="Proteomes" id="UP000193648"/>
    </source>
</evidence>
<dbReference type="InParanoid" id="A0A1Y2G8K0"/>
<organism evidence="1 2">
    <name type="scientific">Lobosporangium transversale</name>
    <dbReference type="NCBI Taxonomy" id="64571"/>
    <lineage>
        <taxon>Eukaryota</taxon>
        <taxon>Fungi</taxon>
        <taxon>Fungi incertae sedis</taxon>
        <taxon>Mucoromycota</taxon>
        <taxon>Mortierellomycotina</taxon>
        <taxon>Mortierellomycetes</taxon>
        <taxon>Mortierellales</taxon>
        <taxon>Mortierellaceae</taxon>
        <taxon>Lobosporangium</taxon>
    </lineage>
</organism>
<reference evidence="1 2" key="1">
    <citation type="submission" date="2016-07" db="EMBL/GenBank/DDBJ databases">
        <title>Pervasive Adenine N6-methylation of Active Genes in Fungi.</title>
        <authorList>
            <consortium name="DOE Joint Genome Institute"/>
            <person name="Mondo S.J."/>
            <person name="Dannebaum R.O."/>
            <person name="Kuo R.C."/>
            <person name="Labutti K."/>
            <person name="Haridas S."/>
            <person name="Kuo A."/>
            <person name="Salamov A."/>
            <person name="Ahrendt S.R."/>
            <person name="Lipzen A."/>
            <person name="Sullivan W."/>
            <person name="Andreopoulos W.B."/>
            <person name="Clum A."/>
            <person name="Lindquist E."/>
            <person name="Daum C."/>
            <person name="Ramamoorthy G.K."/>
            <person name="Gryganskyi A."/>
            <person name="Culley D."/>
            <person name="Magnuson J.K."/>
            <person name="James T.Y."/>
            <person name="O'Malley M.A."/>
            <person name="Stajich J.E."/>
            <person name="Spatafora J.W."/>
            <person name="Visel A."/>
            <person name="Grigoriev I.V."/>
        </authorList>
    </citation>
    <scope>NUCLEOTIDE SEQUENCE [LARGE SCALE GENOMIC DNA]</scope>
    <source>
        <strain evidence="1 2">NRRL 3116</strain>
    </source>
</reference>
<dbReference type="EMBL" id="MCFF01000058">
    <property type="protein sequence ID" value="ORZ04315.1"/>
    <property type="molecule type" value="Genomic_DNA"/>
</dbReference>
<evidence type="ECO:0000313" key="1">
    <source>
        <dbReference type="EMBL" id="ORZ04315.1"/>
    </source>
</evidence>
<gene>
    <name evidence="1" type="ORF">BCR41DRAFT_401166</name>
</gene>
<dbReference type="Proteomes" id="UP000193648">
    <property type="component" value="Unassembled WGS sequence"/>
</dbReference>
<comment type="caution">
    <text evidence="1">The sequence shown here is derived from an EMBL/GenBank/DDBJ whole genome shotgun (WGS) entry which is preliminary data.</text>
</comment>
<proteinExistence type="predicted"/>
<dbReference type="GeneID" id="33571044"/>
<dbReference type="OrthoDB" id="2277177at2759"/>
<protein>
    <submittedName>
        <fullName evidence="1">Uncharacterized protein</fullName>
    </submittedName>
</protein>
<accession>A0A1Y2G8K0</accession>
<name>A0A1Y2G8K0_9FUNG</name>
<keyword evidence="2" id="KW-1185">Reference proteome</keyword>
<dbReference type="RefSeq" id="XP_021876473.1">
    <property type="nucleotide sequence ID" value="XM_022029201.1"/>
</dbReference>
<dbReference type="AlphaFoldDB" id="A0A1Y2G8K0"/>